<keyword evidence="1" id="KW-0732">Signal</keyword>
<evidence type="ECO:0000256" key="1">
    <source>
        <dbReference type="SAM" id="SignalP"/>
    </source>
</evidence>
<dbReference type="Gene3D" id="2.40.160.10">
    <property type="entry name" value="Porin"/>
    <property type="match status" value="1"/>
</dbReference>
<dbReference type="SUPFAM" id="SSF56935">
    <property type="entry name" value="Porins"/>
    <property type="match status" value="1"/>
</dbReference>
<dbReference type="RefSeq" id="WP_135795975.1">
    <property type="nucleotide sequence ID" value="NZ_CP032096.1"/>
</dbReference>
<feature type="signal peptide" evidence="1">
    <location>
        <begin position="1"/>
        <end position="21"/>
    </location>
</feature>
<dbReference type="InterPro" id="IPR010870">
    <property type="entry name" value="Porin_O/P"/>
</dbReference>
<dbReference type="InterPro" id="IPR023614">
    <property type="entry name" value="Porin_dom_sf"/>
</dbReference>
<proteinExistence type="predicted"/>
<dbReference type="Proteomes" id="UP000296201">
    <property type="component" value="Chromosome"/>
</dbReference>
<dbReference type="EMBL" id="CP032096">
    <property type="protein sequence ID" value="QBZ83344.1"/>
    <property type="molecule type" value="Genomic_DNA"/>
</dbReference>
<evidence type="ECO:0000313" key="3">
    <source>
        <dbReference type="Proteomes" id="UP000296201"/>
    </source>
</evidence>
<name>A0A4V1C8W7_9GAMM</name>
<feature type="chain" id="PRO_5020477066" evidence="1">
    <location>
        <begin position="22"/>
        <end position="380"/>
    </location>
</feature>
<keyword evidence="3" id="KW-1185">Reference proteome</keyword>
<gene>
    <name evidence="2" type="ORF">GHNINEIG_01396</name>
</gene>
<dbReference type="Pfam" id="PF07396">
    <property type="entry name" value="Porin_O_P"/>
    <property type="match status" value="1"/>
</dbReference>
<sequence precursor="true">MKLKKISFLVSALLASQTAMAASNPEIEELRQQINALAQQVEDSKTSNKSNTTIGGYGELHYNNLKTTQPGQADSEKKEIDFHRFVMFLGHEFNDKIRFFSEVEIEHGIAGESQNGEVEVEQAYVELDLNKQLSTKAGMVLVPVGILNETHEPPTFYGVERNPVEKNIIPATWWNGGLTLNGRSQSGFSYDVMISEGLYSADGYSIRDGRQKTSEAKANDLAYTGRIKYTGVPGLELAATARYESDLGQGTLASKAPATLLETHAIYTIDQFTVKGLYAQWDISGDAAEAANADQQSGYYIEPSYKLTEKWGVFTRYNSWKSWDSKSMSNDDFNQIDVGVNYWPHPDVVFKADYQWKTQDWKNQNDKKTNGFNLGVGYQF</sequence>
<protein>
    <submittedName>
        <fullName evidence="2">Porin</fullName>
    </submittedName>
</protein>
<dbReference type="OrthoDB" id="9768080at2"/>
<accession>A0A4V1C8W7</accession>
<organism evidence="2 3">
    <name type="scientific">Hydrogenovibrio crunogenus</name>
    <dbReference type="NCBI Taxonomy" id="39765"/>
    <lineage>
        <taxon>Bacteria</taxon>
        <taxon>Pseudomonadati</taxon>
        <taxon>Pseudomonadota</taxon>
        <taxon>Gammaproteobacteria</taxon>
        <taxon>Thiotrichales</taxon>
        <taxon>Piscirickettsiaceae</taxon>
        <taxon>Hydrogenovibrio</taxon>
    </lineage>
</organism>
<evidence type="ECO:0000313" key="2">
    <source>
        <dbReference type="EMBL" id="QBZ83344.1"/>
    </source>
</evidence>
<dbReference type="AlphaFoldDB" id="A0A4V1C8W7"/>
<reference evidence="2 3" key="1">
    <citation type="submission" date="2018-08" db="EMBL/GenBank/DDBJ databases">
        <title>Horizontal acquisition of hydrogen conversion ability and other habitat adaptations in Hydrogenovibrio crunogenus strains.</title>
        <authorList>
            <person name="Gonnella G."/>
            <person name="Adam N."/>
            <person name="Perner M."/>
        </authorList>
    </citation>
    <scope>NUCLEOTIDE SEQUENCE [LARGE SCALE GENOMIC DNA]</scope>
    <source>
        <strain evidence="2 3">SP-41</strain>
    </source>
</reference>